<gene>
    <name evidence="1" type="ORF">QYF68_29940</name>
</gene>
<comment type="caution">
    <text evidence="1">The sequence shown here is derived from an EMBL/GenBank/DDBJ whole genome shotgun (WGS) entry which is preliminary data.</text>
</comment>
<dbReference type="RefSeq" id="WP_036371797.1">
    <property type="nucleotide sequence ID" value="NZ_CP070380.1"/>
</dbReference>
<organism evidence="1 2">
    <name type="scientific">Mycolicibacterium austroafricanum</name>
    <name type="common">Mycobacterium austroafricanum</name>
    <dbReference type="NCBI Taxonomy" id="39687"/>
    <lineage>
        <taxon>Bacteria</taxon>
        <taxon>Bacillati</taxon>
        <taxon>Actinomycetota</taxon>
        <taxon>Actinomycetes</taxon>
        <taxon>Mycobacteriales</taxon>
        <taxon>Mycobacteriaceae</taxon>
        <taxon>Mycolicibacterium</taxon>
    </lineage>
</organism>
<proteinExistence type="predicted"/>
<evidence type="ECO:0000313" key="1">
    <source>
        <dbReference type="EMBL" id="MDN4522008.1"/>
    </source>
</evidence>
<reference evidence="1" key="1">
    <citation type="submission" date="2023-07" db="EMBL/GenBank/DDBJ databases">
        <title>Degradation of tert-butanol by M. austroafricanum TBA100.</title>
        <authorList>
            <person name="Helbich S."/>
            <person name="Vainshtein Y."/>
        </authorList>
    </citation>
    <scope>NUCLEOTIDE SEQUENCE</scope>
    <source>
        <strain evidence="1">TBA100</strain>
    </source>
</reference>
<accession>A0ABT8HMM1</accession>
<dbReference type="PANTHER" id="PTHR36195">
    <property type="entry name" value="DOMAIN PROTEIN, PUTATIVE (AFU_ORTHOLOGUE AFUA_5G01990)-RELATED-RELATED"/>
    <property type="match status" value="1"/>
</dbReference>
<dbReference type="CDD" id="cd08152">
    <property type="entry name" value="y4iL_like"/>
    <property type="match status" value="1"/>
</dbReference>
<protein>
    <submittedName>
        <fullName evidence="1">Catalase family protein</fullName>
    </submittedName>
</protein>
<evidence type="ECO:0000313" key="2">
    <source>
        <dbReference type="Proteomes" id="UP001172687"/>
    </source>
</evidence>
<name>A0ABT8HMM1_MYCAO</name>
<dbReference type="EMBL" id="JAUHTC010000096">
    <property type="protein sequence ID" value="MDN4522008.1"/>
    <property type="molecule type" value="Genomic_DNA"/>
</dbReference>
<dbReference type="Proteomes" id="UP001172687">
    <property type="component" value="Unassembled WGS sequence"/>
</dbReference>
<keyword evidence="2" id="KW-1185">Reference proteome</keyword>
<dbReference type="InterPro" id="IPR020835">
    <property type="entry name" value="Catalase_sf"/>
</dbReference>
<dbReference type="Gene3D" id="2.40.180.10">
    <property type="entry name" value="Catalase core domain"/>
    <property type="match status" value="1"/>
</dbReference>
<dbReference type="SUPFAM" id="SSF56634">
    <property type="entry name" value="Heme-dependent catalase-like"/>
    <property type="match status" value="1"/>
</dbReference>
<dbReference type="PANTHER" id="PTHR36195:SF4">
    <property type="entry name" value="DOMAIN PROTEIN, PUTATIVE (AFU_ORTHOLOGUE AFUA_5G01990)-RELATED"/>
    <property type="match status" value="1"/>
</dbReference>
<sequence length="388" mass="42989">MNDGGTPTPAIGYLHYDEDLAAWPAAEDALIADMIEALRKNNEHQYDKSKKNRRLWRNGKPHAVRDAHSKSCAILRGELTVRADLPVQYRQGMFAEPGRTYPVIARISTTSGAIRSDQVRGVRGLGLKVLGVHSPSGRRACDRFSADANQDFVFVTEPVFLFRDAAHYAGAGMRTAKLLSHLPDAGMMFLNRVLRGARRVATLAGRQLPRNLRVFADPNYHVLGQTFYTAAPIRFGAYVAKLSVSPASKAVTDLISTTIPRHDPEALAKVVKDHFRSNGADYVVSAQLCTNTDDMPIEDATVEWSEADSPYQPVAVIHYPPQTAHSDALAHFGDDELTFNSWRGIDEHRPLGSINRLKLRVYEESSIFRHEANGAEYLEPADLSAFPQ</sequence>